<keyword evidence="7 10" id="KW-0539">Nucleus</keyword>
<evidence type="ECO:0000256" key="2">
    <source>
        <dbReference type="ARBA" id="ARBA00007132"/>
    </source>
</evidence>
<keyword evidence="5 10" id="KW-0804">Transcription</keyword>
<comment type="subcellular location">
    <subcellularLocation>
        <location evidence="1 10">Nucleus</location>
    </subcellularLocation>
</comment>
<dbReference type="GO" id="GO:0005675">
    <property type="term" value="C:transcription factor TFIIH holo complex"/>
    <property type="evidence" value="ECO:0007669"/>
    <property type="project" value="TreeGrafter"/>
</dbReference>
<evidence type="ECO:0000256" key="3">
    <source>
        <dbReference type="ARBA" id="ARBA00022763"/>
    </source>
</evidence>
<reference evidence="12" key="1">
    <citation type="submission" date="2021-02" db="EMBL/GenBank/DDBJ databases">
        <authorList>
            <person name="Nowell W R."/>
        </authorList>
    </citation>
    <scope>NUCLEOTIDE SEQUENCE</scope>
</reference>
<keyword evidence="3 10" id="KW-0227">DNA damage</keyword>
<protein>
    <recommendedName>
        <fullName evidence="9 10">General transcription factor IIH subunit 4</fullName>
    </recommendedName>
</protein>
<keyword evidence="6 10" id="KW-0234">DNA repair</keyword>
<evidence type="ECO:0000256" key="6">
    <source>
        <dbReference type="ARBA" id="ARBA00023204"/>
    </source>
</evidence>
<dbReference type="Pfam" id="PF03849">
    <property type="entry name" value="Tfb2"/>
    <property type="match status" value="1"/>
</dbReference>
<evidence type="ECO:0000256" key="9">
    <source>
        <dbReference type="ARBA" id="ARBA00070130"/>
    </source>
</evidence>
<dbReference type="PANTHER" id="PTHR13152">
    <property type="entry name" value="TFIIH, POLYPEPTIDE 4"/>
    <property type="match status" value="1"/>
</dbReference>
<evidence type="ECO:0000256" key="7">
    <source>
        <dbReference type="ARBA" id="ARBA00023242"/>
    </source>
</evidence>
<proteinExistence type="inferred from homology"/>
<comment type="subunit">
    <text evidence="8">Component of the 7-subunit TFIIH core complex composed of XPB/ERCC3, XPD/ERCC2, GTF2H1, GTF2H2, GTF2H3, GTF2H4 and GTF2H5, which is active in NER. The core complex associates with the 3-subunit CDK-activating kinase (CAK) module composed of CCNH/cyclin H, CDK7 and MNAT1 to form the 10-subunit holoenzyme (holo-TFIIH) active in transcription. Part of TBP-based Pol II pre-initiation complex (PIC), in which Pol II core assembles with general transcription factors and other specific initiation factors including GTF2E1, GTF2E2, GTF2F1, GTF2F2, TCEA1, ERCC2, ERCC3, GTF2H2, GTF2H3, GTF2H4, GTF2H5, GTF2A1, GTF2A2, GTF2B and TBP; this large multi-subunit PIC complex mediates DNA unwinding and targets Pol II core to the transcription start site where the first phosphodiester bond forms.</text>
</comment>
<evidence type="ECO:0000256" key="5">
    <source>
        <dbReference type="ARBA" id="ARBA00023163"/>
    </source>
</evidence>
<evidence type="ECO:0000256" key="4">
    <source>
        <dbReference type="ARBA" id="ARBA00023015"/>
    </source>
</evidence>
<evidence type="ECO:0000313" key="12">
    <source>
        <dbReference type="EMBL" id="CAF4270892.1"/>
    </source>
</evidence>
<dbReference type="Proteomes" id="UP000676336">
    <property type="component" value="Unassembled WGS sequence"/>
</dbReference>
<organism evidence="12 13">
    <name type="scientific">Rotaria magnacalcarata</name>
    <dbReference type="NCBI Taxonomy" id="392030"/>
    <lineage>
        <taxon>Eukaryota</taxon>
        <taxon>Metazoa</taxon>
        <taxon>Spiralia</taxon>
        <taxon>Gnathifera</taxon>
        <taxon>Rotifera</taxon>
        <taxon>Eurotatoria</taxon>
        <taxon>Bdelloidea</taxon>
        <taxon>Philodinida</taxon>
        <taxon>Philodinidae</taxon>
        <taxon>Rotaria</taxon>
    </lineage>
</organism>
<dbReference type="AlphaFoldDB" id="A0A8S2T5F5"/>
<dbReference type="EMBL" id="CAJOBI010030614">
    <property type="protein sequence ID" value="CAF4270892.1"/>
    <property type="molecule type" value="Genomic_DNA"/>
</dbReference>
<dbReference type="GO" id="GO:0006366">
    <property type="term" value="P:transcription by RNA polymerase II"/>
    <property type="evidence" value="ECO:0007669"/>
    <property type="project" value="UniProtKB-ARBA"/>
</dbReference>
<dbReference type="PANTHER" id="PTHR13152:SF0">
    <property type="entry name" value="GENERAL TRANSCRIPTION FACTOR IIH SUBUNIT 4"/>
    <property type="match status" value="1"/>
</dbReference>
<dbReference type="GO" id="GO:0003690">
    <property type="term" value="F:double-stranded DNA binding"/>
    <property type="evidence" value="ECO:0007669"/>
    <property type="project" value="TreeGrafter"/>
</dbReference>
<dbReference type="GO" id="GO:0000439">
    <property type="term" value="C:transcription factor TFIIH core complex"/>
    <property type="evidence" value="ECO:0007669"/>
    <property type="project" value="InterPro"/>
</dbReference>
<feature type="domain" description="Transcription factor Tfb2 C-terminal" evidence="11">
    <location>
        <begin position="176"/>
        <end position="243"/>
    </location>
</feature>
<gene>
    <name evidence="12" type="ORF">SMN809_LOCUS24831</name>
</gene>
<comment type="function">
    <text evidence="10">Component of the general transcription and DNA repair factor IIH (TFIIH) core complex which is involved in general and transcription-coupled nucleotide excision repair (NER) of damaged DNA.</text>
</comment>
<evidence type="ECO:0000256" key="10">
    <source>
        <dbReference type="RuleBase" id="RU364024"/>
    </source>
</evidence>
<dbReference type="InterPro" id="IPR004598">
    <property type="entry name" value="TFIIH_p52/Tfb2"/>
</dbReference>
<keyword evidence="4 10" id="KW-0805">Transcription regulation</keyword>
<comment type="similarity">
    <text evidence="2 10">Belongs to the TFB2 family.</text>
</comment>
<evidence type="ECO:0000256" key="1">
    <source>
        <dbReference type="ARBA" id="ARBA00004123"/>
    </source>
</evidence>
<evidence type="ECO:0000256" key="8">
    <source>
        <dbReference type="ARBA" id="ARBA00064576"/>
    </source>
</evidence>
<name>A0A8S2T5F5_9BILA</name>
<dbReference type="FunFam" id="3.30.70.2610:FF:000001">
    <property type="entry name" value="General transcription factor IIH subunit 4"/>
    <property type="match status" value="1"/>
</dbReference>
<dbReference type="GO" id="GO:0006289">
    <property type="term" value="P:nucleotide-excision repair"/>
    <property type="evidence" value="ECO:0007669"/>
    <property type="project" value="InterPro"/>
</dbReference>
<dbReference type="Gene3D" id="3.30.70.2610">
    <property type="match status" value="1"/>
</dbReference>
<comment type="caution">
    <text evidence="12">The sequence shown here is derived from an EMBL/GenBank/DDBJ whole genome shotgun (WGS) entry which is preliminary data.</text>
</comment>
<evidence type="ECO:0000259" key="11">
    <source>
        <dbReference type="Pfam" id="PF18307"/>
    </source>
</evidence>
<evidence type="ECO:0000313" key="13">
    <source>
        <dbReference type="Proteomes" id="UP000676336"/>
    </source>
</evidence>
<dbReference type="GO" id="GO:0001671">
    <property type="term" value="F:ATPase activator activity"/>
    <property type="evidence" value="ECO:0007669"/>
    <property type="project" value="InterPro"/>
</dbReference>
<dbReference type="InterPro" id="IPR040662">
    <property type="entry name" value="Tfb2_C"/>
</dbReference>
<accession>A0A8S2T5F5</accession>
<dbReference type="Pfam" id="PF18307">
    <property type="entry name" value="Tfb2_C"/>
    <property type="match status" value="1"/>
</dbReference>
<feature type="non-terminal residue" evidence="12">
    <location>
        <position position="1"/>
    </location>
</feature>
<sequence length="253" mass="29781">LRGEDISENLIFLFQLSFATFGKDYSCERFSVAKENFLQHLRELGLIWQKTRRIKRYFPTKLAIELASGLSASSFTDCQSGNDEIQSGFLIVETNYRVYAYTNNDLYLRIIALFCKMLYRFPNMSVGVVTRQSVRRALTKEISADLILNFLKSHAHPQLRKRLLDNRPLIPTTISDQIRLWEMERDRIVDQEGMLYNQFNTASDFDMIEKYARDLNVLLWSNAQKRCIIVSKVGHEEVRRFWKMQRPKTSNEN</sequence>